<dbReference type="InterPro" id="IPR000836">
    <property type="entry name" value="PRTase_dom"/>
</dbReference>
<proteinExistence type="inferred from homology"/>
<keyword evidence="4" id="KW-1185">Reference proteome</keyword>
<dbReference type="InterPro" id="IPR051910">
    <property type="entry name" value="ComF/GntX_DNA_util-trans"/>
</dbReference>
<dbReference type="Gene3D" id="3.40.50.2020">
    <property type="match status" value="1"/>
</dbReference>
<evidence type="ECO:0000313" key="3">
    <source>
        <dbReference type="EMBL" id="MDR7364027.1"/>
    </source>
</evidence>
<dbReference type="PANTHER" id="PTHR47505:SF1">
    <property type="entry name" value="DNA UTILIZATION PROTEIN YHGH"/>
    <property type="match status" value="1"/>
</dbReference>
<feature type="region of interest" description="Disordered" evidence="2">
    <location>
        <begin position="230"/>
        <end position="257"/>
    </location>
</feature>
<dbReference type="InterPro" id="IPR029057">
    <property type="entry name" value="PRTase-like"/>
</dbReference>
<protein>
    <submittedName>
        <fullName evidence="3">Amidophosphoribosyltransferase</fullName>
    </submittedName>
</protein>
<dbReference type="Proteomes" id="UP001183648">
    <property type="component" value="Unassembled WGS sequence"/>
</dbReference>
<gene>
    <name evidence="3" type="ORF">J2S63_003580</name>
</gene>
<name>A0ABU2C031_9ACTN</name>
<accession>A0ABU2C031</accession>
<reference evidence="3 4" key="1">
    <citation type="submission" date="2023-07" db="EMBL/GenBank/DDBJ databases">
        <title>Sequencing the genomes of 1000 actinobacteria strains.</title>
        <authorList>
            <person name="Klenk H.-P."/>
        </authorList>
    </citation>
    <scope>NUCLEOTIDE SEQUENCE [LARGE SCALE GENOMIC DNA]</scope>
    <source>
        <strain evidence="3 4">DSM 19426</strain>
    </source>
</reference>
<dbReference type="RefSeq" id="WP_310305133.1">
    <property type="nucleotide sequence ID" value="NZ_BAAAPS010000005.1"/>
</dbReference>
<evidence type="ECO:0000256" key="1">
    <source>
        <dbReference type="ARBA" id="ARBA00008007"/>
    </source>
</evidence>
<evidence type="ECO:0000313" key="4">
    <source>
        <dbReference type="Proteomes" id="UP001183648"/>
    </source>
</evidence>
<comment type="caution">
    <text evidence="3">The sequence shown here is derived from an EMBL/GenBank/DDBJ whole genome shotgun (WGS) entry which is preliminary data.</text>
</comment>
<evidence type="ECO:0000256" key="2">
    <source>
        <dbReference type="SAM" id="MobiDB-lite"/>
    </source>
</evidence>
<comment type="similarity">
    <text evidence="1">Belongs to the ComF/GntX family.</text>
</comment>
<dbReference type="PANTHER" id="PTHR47505">
    <property type="entry name" value="DNA UTILIZATION PROTEIN YHGH"/>
    <property type="match status" value="1"/>
</dbReference>
<dbReference type="CDD" id="cd06223">
    <property type="entry name" value="PRTases_typeI"/>
    <property type="match status" value="1"/>
</dbReference>
<organism evidence="3 4">
    <name type="scientific">Nocardioides marmoribigeumensis</name>
    <dbReference type="NCBI Taxonomy" id="433649"/>
    <lineage>
        <taxon>Bacteria</taxon>
        <taxon>Bacillati</taxon>
        <taxon>Actinomycetota</taxon>
        <taxon>Actinomycetes</taxon>
        <taxon>Propionibacteriales</taxon>
        <taxon>Nocardioidaceae</taxon>
        <taxon>Nocardioides</taxon>
    </lineage>
</organism>
<dbReference type="EMBL" id="JAVDYG010000001">
    <property type="protein sequence ID" value="MDR7364027.1"/>
    <property type="molecule type" value="Genomic_DNA"/>
</dbReference>
<dbReference type="SUPFAM" id="SSF53271">
    <property type="entry name" value="PRTase-like"/>
    <property type="match status" value="1"/>
</dbReference>
<sequence length="257" mass="26663">MWDALLDLAAGSVCVVCTRPGRALCRRCHRALPGAGAPARPTPCPPGLVPVHATGDYDGALRALVLAHKEHAVHGLAVPLGDLLAVAVTAALRAEVGRAWPYPPSPAGPVVLVPVPSHPRVVRERGHDPLLRLTRRAATALRRDGVPVSVARPLLVVGRPRDQAGLTAQERAANLAGRFAARAGPGPGDPGAVVLVDDVLTTGWTLRSAQAALEQRGWAPVAGATVAATRRHRRQVVPPAPGVPDLGVLLPRSPPGH</sequence>